<feature type="transmembrane region" description="Helical" evidence="6">
    <location>
        <begin position="181"/>
        <end position="209"/>
    </location>
</feature>
<dbReference type="InterPro" id="IPR011701">
    <property type="entry name" value="MFS"/>
</dbReference>
<comment type="subcellular location">
    <subcellularLocation>
        <location evidence="1">Cell membrane</location>
        <topology evidence="1">Multi-pass membrane protein</topology>
    </subcellularLocation>
</comment>
<dbReference type="Pfam" id="PF07690">
    <property type="entry name" value="MFS_1"/>
    <property type="match status" value="1"/>
</dbReference>
<evidence type="ECO:0000256" key="3">
    <source>
        <dbReference type="ARBA" id="ARBA00022692"/>
    </source>
</evidence>
<evidence type="ECO:0000313" key="8">
    <source>
        <dbReference type="Proteomes" id="UP001597156"/>
    </source>
</evidence>
<evidence type="ECO:0000256" key="5">
    <source>
        <dbReference type="ARBA" id="ARBA00023136"/>
    </source>
</evidence>
<feature type="transmembrane region" description="Helical" evidence="6">
    <location>
        <begin position="62"/>
        <end position="81"/>
    </location>
</feature>
<reference evidence="8" key="1">
    <citation type="journal article" date="2019" name="Int. J. Syst. Evol. Microbiol.">
        <title>The Global Catalogue of Microorganisms (GCM) 10K type strain sequencing project: providing services to taxonomists for standard genome sequencing and annotation.</title>
        <authorList>
            <consortium name="The Broad Institute Genomics Platform"/>
            <consortium name="The Broad Institute Genome Sequencing Center for Infectious Disease"/>
            <person name="Wu L."/>
            <person name="Ma J."/>
        </authorList>
    </citation>
    <scope>NUCLEOTIDE SEQUENCE [LARGE SCALE GENOMIC DNA]</scope>
    <source>
        <strain evidence="8">CCUG 71848</strain>
    </source>
</reference>
<dbReference type="EMBL" id="JBHTLH010000019">
    <property type="protein sequence ID" value="MFD1125217.1"/>
    <property type="molecule type" value="Genomic_DNA"/>
</dbReference>
<feature type="transmembrane region" description="Helical" evidence="6">
    <location>
        <begin position="247"/>
        <end position="273"/>
    </location>
</feature>
<dbReference type="RefSeq" id="WP_225419067.1">
    <property type="nucleotide sequence ID" value="NZ_JBHTLH010000019.1"/>
</dbReference>
<evidence type="ECO:0000256" key="4">
    <source>
        <dbReference type="ARBA" id="ARBA00022989"/>
    </source>
</evidence>
<proteinExistence type="predicted"/>
<feature type="transmembrane region" description="Helical" evidence="6">
    <location>
        <begin position="279"/>
        <end position="298"/>
    </location>
</feature>
<keyword evidence="2" id="KW-1003">Cell membrane</keyword>
<gene>
    <name evidence="7" type="ORF">ACFQ22_07605</name>
</gene>
<keyword evidence="4 6" id="KW-1133">Transmembrane helix</keyword>
<dbReference type="InterPro" id="IPR036259">
    <property type="entry name" value="MFS_trans_sf"/>
</dbReference>
<evidence type="ECO:0000256" key="6">
    <source>
        <dbReference type="SAM" id="Phobius"/>
    </source>
</evidence>
<evidence type="ECO:0000313" key="7">
    <source>
        <dbReference type="EMBL" id="MFD1125217.1"/>
    </source>
</evidence>
<organism evidence="7 8">
    <name type="scientific">Lentilactobacillus raoultii</name>
    <dbReference type="NCBI Taxonomy" id="1987503"/>
    <lineage>
        <taxon>Bacteria</taxon>
        <taxon>Bacillati</taxon>
        <taxon>Bacillota</taxon>
        <taxon>Bacilli</taxon>
        <taxon>Lactobacillales</taxon>
        <taxon>Lactobacillaceae</taxon>
        <taxon>Lentilactobacillus</taxon>
    </lineage>
</organism>
<dbReference type="PANTHER" id="PTHR23513">
    <property type="entry name" value="INTEGRAL MEMBRANE EFFLUX PROTEIN-RELATED"/>
    <property type="match status" value="1"/>
</dbReference>
<feature type="transmembrane region" description="Helical" evidence="6">
    <location>
        <begin position="152"/>
        <end position="169"/>
    </location>
</feature>
<comment type="caution">
    <text evidence="7">The sequence shown here is derived from an EMBL/GenBank/DDBJ whole genome shotgun (WGS) entry which is preliminary data.</text>
</comment>
<dbReference type="Gene3D" id="1.20.1250.20">
    <property type="entry name" value="MFS general substrate transporter like domains"/>
    <property type="match status" value="1"/>
</dbReference>
<feature type="transmembrane region" description="Helical" evidence="6">
    <location>
        <begin position="215"/>
        <end position="235"/>
    </location>
</feature>
<dbReference type="SUPFAM" id="SSF103473">
    <property type="entry name" value="MFS general substrate transporter"/>
    <property type="match status" value="1"/>
</dbReference>
<dbReference type="CDD" id="cd06173">
    <property type="entry name" value="MFS_MefA_like"/>
    <property type="match status" value="1"/>
</dbReference>
<dbReference type="PANTHER" id="PTHR23513:SF6">
    <property type="entry name" value="MAJOR FACILITATOR SUPERFAMILY ASSOCIATED DOMAIN-CONTAINING PROTEIN"/>
    <property type="match status" value="1"/>
</dbReference>
<evidence type="ECO:0000256" key="2">
    <source>
        <dbReference type="ARBA" id="ARBA00022475"/>
    </source>
</evidence>
<dbReference type="Proteomes" id="UP001597156">
    <property type="component" value="Unassembled WGS sequence"/>
</dbReference>
<keyword evidence="3 6" id="KW-0812">Transmembrane</keyword>
<feature type="transmembrane region" description="Helical" evidence="6">
    <location>
        <begin position="117"/>
        <end position="140"/>
    </location>
</feature>
<evidence type="ECO:0000256" key="1">
    <source>
        <dbReference type="ARBA" id="ARBA00004651"/>
    </source>
</evidence>
<name>A0ABW3PI06_9LACO</name>
<keyword evidence="5 6" id="KW-0472">Membrane</keyword>
<accession>A0ABW3PI06</accession>
<sequence>MPRSATVSVSNSGYNASVHELVNTSHIQKINSLSQSATSFATIFSPVVAASLYTIIGFDAFIQFELIANGCALLILATMHFHYQNGSTRATTEQSASQWTVFKAGLHYIANEPFLKYAITGAVIINLLFPVIEVGLPFMIIHQIHAGNQTLGILNAMVALGMLIGNLVITGMPEIKRLTRVLVTFFFTLTGAIIAVGFVLGMIINLLALRLIGGLMTFIIGFSLAFLNTPISIYLQETVPPALIGRVSATLMAGVMTSTPVGTIIFSVLFQVFPTSLNFIFTGIALTGFSFYLGYLLIKVNPKPKFETAHINRAESQEPGPNH</sequence>
<keyword evidence="8" id="KW-1185">Reference proteome</keyword>
<feature type="transmembrane region" description="Helical" evidence="6">
    <location>
        <begin position="37"/>
        <end position="56"/>
    </location>
</feature>
<protein>
    <submittedName>
        <fullName evidence="7">MFS transporter</fullName>
    </submittedName>
</protein>